<reference evidence="3" key="2">
    <citation type="submission" date="2020-05" db="UniProtKB">
        <authorList>
            <consortium name="EnsemblMetazoa"/>
        </authorList>
    </citation>
    <scope>IDENTIFICATION</scope>
</reference>
<gene>
    <name evidence="2" type="ORF">ZHAS_00017695</name>
</gene>
<dbReference type="EMBL" id="ATLV01023776">
    <property type="status" value="NOT_ANNOTATED_CDS"/>
    <property type="molecule type" value="Genomic_DNA"/>
</dbReference>
<feature type="region of interest" description="Disordered" evidence="1">
    <location>
        <begin position="27"/>
        <end position="71"/>
    </location>
</feature>
<organism evidence="2">
    <name type="scientific">Anopheles sinensis</name>
    <name type="common">Mosquito</name>
    <dbReference type="NCBI Taxonomy" id="74873"/>
    <lineage>
        <taxon>Eukaryota</taxon>
        <taxon>Metazoa</taxon>
        <taxon>Ecdysozoa</taxon>
        <taxon>Arthropoda</taxon>
        <taxon>Hexapoda</taxon>
        <taxon>Insecta</taxon>
        <taxon>Pterygota</taxon>
        <taxon>Neoptera</taxon>
        <taxon>Endopterygota</taxon>
        <taxon>Diptera</taxon>
        <taxon>Nematocera</taxon>
        <taxon>Culicoidea</taxon>
        <taxon>Culicidae</taxon>
        <taxon>Anophelinae</taxon>
        <taxon>Anopheles</taxon>
    </lineage>
</organism>
<keyword evidence="4" id="KW-1185">Reference proteome</keyword>
<sequence>MPGRDFCIVISEPFCGNDRFKDSEGFFETSERKPGNALGDRLAANGTQSSPNLKRNPQQTSPKRCRPEDLKRRGLKLLLRKSA</sequence>
<feature type="compositionally biased region" description="Polar residues" evidence="1">
    <location>
        <begin position="45"/>
        <end position="62"/>
    </location>
</feature>
<reference evidence="2 4" key="1">
    <citation type="journal article" date="2014" name="BMC Genomics">
        <title>Genome sequence of Anopheles sinensis provides insight into genetics basis of mosquito competence for malaria parasites.</title>
        <authorList>
            <person name="Zhou D."/>
            <person name="Zhang D."/>
            <person name="Ding G."/>
            <person name="Shi L."/>
            <person name="Hou Q."/>
            <person name="Ye Y."/>
            <person name="Xu Y."/>
            <person name="Zhou H."/>
            <person name="Xiong C."/>
            <person name="Li S."/>
            <person name="Yu J."/>
            <person name="Hong S."/>
            <person name="Yu X."/>
            <person name="Zou P."/>
            <person name="Chen C."/>
            <person name="Chang X."/>
            <person name="Wang W."/>
            <person name="Lv Y."/>
            <person name="Sun Y."/>
            <person name="Ma L."/>
            <person name="Shen B."/>
            <person name="Zhu C."/>
        </authorList>
    </citation>
    <scope>NUCLEOTIDE SEQUENCE [LARGE SCALE GENOMIC DNA]</scope>
</reference>
<dbReference type="VEuPathDB" id="VectorBase:ASIC017695"/>
<evidence type="ECO:0000313" key="3">
    <source>
        <dbReference type="EnsemblMetazoa" id="ASIC017695-PA"/>
    </source>
</evidence>
<proteinExistence type="predicted"/>
<name>A0A084WGZ9_ANOSI</name>
<evidence type="ECO:0000313" key="2">
    <source>
        <dbReference type="EMBL" id="KFB49493.1"/>
    </source>
</evidence>
<accession>A0A084WGZ9</accession>
<protein>
    <submittedName>
        <fullName evidence="2 3">Uncharacterized protein</fullName>
    </submittedName>
</protein>
<evidence type="ECO:0000313" key="4">
    <source>
        <dbReference type="Proteomes" id="UP000030765"/>
    </source>
</evidence>
<dbReference type="Proteomes" id="UP000030765">
    <property type="component" value="Unassembled WGS sequence"/>
</dbReference>
<dbReference type="EMBL" id="KE525346">
    <property type="protein sequence ID" value="KFB49493.1"/>
    <property type="molecule type" value="Genomic_DNA"/>
</dbReference>
<dbReference type="AlphaFoldDB" id="A0A084WGZ9"/>
<dbReference type="EnsemblMetazoa" id="ASIC017695-RA">
    <property type="protein sequence ID" value="ASIC017695-PA"/>
    <property type="gene ID" value="ASIC017695"/>
</dbReference>
<evidence type="ECO:0000256" key="1">
    <source>
        <dbReference type="SAM" id="MobiDB-lite"/>
    </source>
</evidence>